<name>A0A4Y3NF51_PAEAU</name>
<accession>A0A4Y3NF51</accession>
<dbReference type="Pfam" id="PF04480">
    <property type="entry name" value="DUF559"/>
    <property type="match status" value="1"/>
</dbReference>
<feature type="domain" description="DUF559" evidence="1">
    <location>
        <begin position="244"/>
        <end position="303"/>
    </location>
</feature>
<dbReference type="GeneID" id="97302118"/>
<gene>
    <name evidence="2" type="ORF">AAU01_04160</name>
</gene>
<keyword evidence="3" id="KW-1185">Reference proteome</keyword>
<comment type="caution">
    <text evidence="2">The sequence shown here is derived from an EMBL/GenBank/DDBJ whole genome shotgun (WGS) entry which is preliminary data.</text>
</comment>
<dbReference type="InterPro" id="IPR011335">
    <property type="entry name" value="Restrct_endonuc-II-like"/>
</dbReference>
<organism evidence="2 3">
    <name type="scientific">Paenarthrobacter aurescens</name>
    <name type="common">Arthrobacter aurescens</name>
    <dbReference type="NCBI Taxonomy" id="43663"/>
    <lineage>
        <taxon>Bacteria</taxon>
        <taxon>Bacillati</taxon>
        <taxon>Actinomycetota</taxon>
        <taxon>Actinomycetes</taxon>
        <taxon>Micrococcales</taxon>
        <taxon>Micrococcaceae</taxon>
        <taxon>Paenarthrobacter</taxon>
    </lineage>
</organism>
<dbReference type="SUPFAM" id="SSF52980">
    <property type="entry name" value="Restriction endonuclease-like"/>
    <property type="match status" value="1"/>
</dbReference>
<dbReference type="AlphaFoldDB" id="A0A4Y3NF51"/>
<dbReference type="Gene3D" id="3.40.960.10">
    <property type="entry name" value="VSR Endonuclease"/>
    <property type="match status" value="1"/>
</dbReference>
<dbReference type="RefSeq" id="WP_174754462.1">
    <property type="nucleotide sequence ID" value="NZ_BAAAWK010000001.1"/>
</dbReference>
<protein>
    <recommendedName>
        <fullName evidence="1">DUF559 domain-containing protein</fullName>
    </recommendedName>
</protein>
<sequence>MQNSTAFHPRLTTAPFTLEEAGAAGLKPSQLWNSVKISGVSRGLYRHTDWDFELSAAARSLSAATPGAWISHVTAARLHGFSLPPWLSDSNELHLSKPRHLPSVRRKGVIGHTVIASADEVEYVRGIRMSTRSRTWLDLARRVTVPDLVCMGDELIRIPRPEFEERETPFTTLEALRKLVDRHKNLQGVVRAREALDLMRVGADSAPESLLRLAMLDAGIPEPDLQVKLRPSDPFSPSADLGFRARRVALQYDGGHHQEREQIFSDRRRDKAFEAAGWTVLKFGKEDLADNFSSATKKIKSALRSAWQDPAVSSGFSPGT</sequence>
<dbReference type="InterPro" id="IPR007569">
    <property type="entry name" value="DUF559"/>
</dbReference>
<evidence type="ECO:0000313" key="3">
    <source>
        <dbReference type="Proteomes" id="UP000317715"/>
    </source>
</evidence>
<evidence type="ECO:0000313" key="2">
    <source>
        <dbReference type="EMBL" id="GEB17661.1"/>
    </source>
</evidence>
<dbReference type="EMBL" id="BJMD01000002">
    <property type="protein sequence ID" value="GEB17661.1"/>
    <property type="molecule type" value="Genomic_DNA"/>
</dbReference>
<dbReference type="Proteomes" id="UP000317715">
    <property type="component" value="Unassembled WGS sequence"/>
</dbReference>
<evidence type="ECO:0000259" key="1">
    <source>
        <dbReference type="Pfam" id="PF04480"/>
    </source>
</evidence>
<reference evidence="2 3" key="1">
    <citation type="submission" date="2019-06" db="EMBL/GenBank/DDBJ databases">
        <title>Whole genome shotgun sequence of Paenarthrobacter aurescens NBRC 12136.</title>
        <authorList>
            <person name="Hosoyama A."/>
            <person name="Uohara A."/>
            <person name="Ohji S."/>
            <person name="Ichikawa N."/>
        </authorList>
    </citation>
    <scope>NUCLEOTIDE SEQUENCE [LARGE SCALE GENOMIC DNA]</scope>
    <source>
        <strain evidence="2 3">NBRC 12136</strain>
    </source>
</reference>
<proteinExistence type="predicted"/>